<evidence type="ECO:0000313" key="3">
    <source>
        <dbReference type="EMBL" id="WBB31183.1"/>
    </source>
</evidence>
<dbReference type="Gene3D" id="2.60.40.4250">
    <property type="match status" value="1"/>
</dbReference>
<dbReference type="RefSeq" id="WP_029949888.1">
    <property type="nucleotide sequence ID" value="NZ_CP101412.1"/>
</dbReference>
<evidence type="ECO:0000256" key="1">
    <source>
        <dbReference type="SAM" id="SignalP"/>
    </source>
</evidence>
<dbReference type="InterPro" id="IPR033782">
    <property type="entry name" value="DUF5301"/>
</dbReference>
<evidence type="ECO:0000259" key="2">
    <source>
        <dbReference type="Pfam" id="PF17225"/>
    </source>
</evidence>
<proteinExistence type="predicted"/>
<accession>A0AAX3K7R1</accession>
<dbReference type="PROSITE" id="PS51257">
    <property type="entry name" value="PROKAR_LIPOPROTEIN"/>
    <property type="match status" value="1"/>
</dbReference>
<name>A0AAX3K7R1_9FIRM</name>
<organism evidence="3 4">
    <name type="scientific">Parvimonas micra</name>
    <dbReference type="NCBI Taxonomy" id="33033"/>
    <lineage>
        <taxon>Bacteria</taxon>
        <taxon>Bacillati</taxon>
        <taxon>Bacillota</taxon>
        <taxon>Tissierellia</taxon>
        <taxon>Tissierellales</taxon>
        <taxon>Peptoniphilaceae</taxon>
        <taxon>Parvimonas</taxon>
    </lineage>
</organism>
<feature type="domain" description="DUF5301" evidence="2">
    <location>
        <begin position="22"/>
        <end position="130"/>
    </location>
</feature>
<dbReference type="Pfam" id="PF17225">
    <property type="entry name" value="DUF5301"/>
    <property type="match status" value="1"/>
</dbReference>
<dbReference type="EMBL" id="CP101412">
    <property type="protein sequence ID" value="WBB31183.1"/>
    <property type="molecule type" value="Genomic_DNA"/>
</dbReference>
<feature type="chain" id="PRO_5043578822" evidence="1">
    <location>
        <begin position="22"/>
        <end position="144"/>
    </location>
</feature>
<evidence type="ECO:0000313" key="4">
    <source>
        <dbReference type="Proteomes" id="UP001210690"/>
    </source>
</evidence>
<keyword evidence="1" id="KW-0732">Signal</keyword>
<feature type="signal peptide" evidence="1">
    <location>
        <begin position="1"/>
        <end position="21"/>
    </location>
</feature>
<gene>
    <name evidence="3" type="ORF">NM222_01545</name>
</gene>
<sequence>MKNFKKYSIFLLLLLLLSACGKQKISLPKSKYLDYINVTEVDKKTKSEREVIKIEKEEDVKIFIDSVSSATKIKKESISDEPTNIEKYLKVSFYHKEAKNSPSIMYIYKSRDYTEEKYFYFEQPYTGVFKIKKDKLKNINWLND</sequence>
<reference evidence="3" key="1">
    <citation type="submission" date="2022-07" db="EMBL/GenBank/DDBJ databases">
        <title>Parvimonas micra travels from the subgingival sulcus of the human oral cavity to the colorectal adenocarcinoma.</title>
        <authorList>
            <person name="Conde-Perez K."/>
            <person name="Buetas E."/>
            <person name="Aja-Macaya P."/>
            <person name="Martin-De Arribas E."/>
            <person name="Iglesias-Corras I."/>
            <person name="Trigo-Tasende N."/>
            <person name="Nasser-Ali M."/>
            <person name="Estevez L.S."/>
            <person name="Rumbo-Feal S."/>
            <person name="Otero-Alen B."/>
            <person name="Noguera J.F."/>
            <person name="Concha A."/>
            <person name="Pardinas-Lopez S."/>
            <person name="Carda-Dieguez M."/>
            <person name="Gomez-Randulfe I."/>
            <person name="Martinez-Lago N."/>
            <person name="Ladra S."/>
            <person name="Aparicio L.A."/>
            <person name="Bou G."/>
            <person name="Mira A."/>
            <person name="Vallejo J.A."/>
            <person name="Poza M."/>
        </authorList>
    </citation>
    <scope>NUCLEOTIDE SEQUENCE</scope>
    <source>
        <strain evidence="3">PM102KC-G-1</strain>
    </source>
</reference>
<dbReference type="AlphaFoldDB" id="A0AAX3K7R1"/>
<dbReference type="Proteomes" id="UP001210690">
    <property type="component" value="Chromosome"/>
</dbReference>
<protein>
    <submittedName>
        <fullName evidence="3">DUF5301 domain-containing protein</fullName>
    </submittedName>
</protein>